<evidence type="ECO:0000256" key="3">
    <source>
        <dbReference type="RuleBase" id="RU003932"/>
    </source>
</evidence>
<dbReference type="InterPro" id="IPR001401">
    <property type="entry name" value="Dynamin_GTPase"/>
</dbReference>
<dbReference type="InterPro" id="IPR027417">
    <property type="entry name" value="P-loop_NTPase"/>
</dbReference>
<dbReference type="Pfam" id="PF02212">
    <property type="entry name" value="GED"/>
    <property type="match status" value="1"/>
</dbReference>
<evidence type="ECO:0000256" key="2">
    <source>
        <dbReference type="ARBA" id="ARBA00023134"/>
    </source>
</evidence>
<dbReference type="InterPro" id="IPR022812">
    <property type="entry name" value="Dynamin"/>
</dbReference>
<dbReference type="SMART" id="SM00053">
    <property type="entry name" value="DYNc"/>
    <property type="match status" value="1"/>
</dbReference>
<evidence type="ECO:0000256" key="4">
    <source>
        <dbReference type="SAM" id="MobiDB-lite"/>
    </source>
</evidence>
<dbReference type="InterPro" id="IPR030381">
    <property type="entry name" value="G_DYNAMIN_dom"/>
</dbReference>
<dbReference type="GO" id="GO:0008017">
    <property type="term" value="F:microtubule binding"/>
    <property type="evidence" value="ECO:0007669"/>
    <property type="project" value="TreeGrafter"/>
</dbReference>
<protein>
    <recommendedName>
        <fullName evidence="8">Dynamin GTPase</fullName>
    </recommendedName>
</protein>
<evidence type="ECO:0008006" key="8">
    <source>
        <dbReference type="Google" id="ProtNLM"/>
    </source>
</evidence>
<dbReference type="PROSITE" id="PS51718">
    <property type="entry name" value="G_DYNAMIN_2"/>
    <property type="match status" value="1"/>
</dbReference>
<dbReference type="InterPro" id="IPR019762">
    <property type="entry name" value="Dynamin_GTPase_CS"/>
</dbReference>
<proteinExistence type="inferred from homology"/>
<dbReference type="PRINTS" id="PR00195">
    <property type="entry name" value="DYNAMIN"/>
</dbReference>
<dbReference type="Pfam" id="PF01031">
    <property type="entry name" value="Dynamin_M"/>
    <property type="match status" value="1"/>
</dbReference>
<dbReference type="EMBL" id="HACM01009086">
    <property type="protein sequence ID" value="CRZ09528.1"/>
    <property type="molecule type" value="Transcribed_RNA"/>
</dbReference>
<dbReference type="InterPro" id="IPR045063">
    <property type="entry name" value="Dynamin_N"/>
</dbReference>
<dbReference type="Gene3D" id="3.40.50.300">
    <property type="entry name" value="P-loop containing nucleotide triphosphate hydrolases"/>
    <property type="match status" value="1"/>
</dbReference>
<evidence type="ECO:0000259" key="5">
    <source>
        <dbReference type="PROSITE" id="PS51388"/>
    </source>
</evidence>
<accession>A0A0H5R5Y0</accession>
<keyword evidence="2 3" id="KW-0342">GTP-binding</keyword>
<dbReference type="AlphaFoldDB" id="A0A0H5R5Y0"/>
<dbReference type="Gene3D" id="1.20.120.1240">
    <property type="entry name" value="Dynamin, middle domain"/>
    <property type="match status" value="1"/>
</dbReference>
<dbReference type="FunFam" id="3.40.50.300:FF:001027">
    <property type="entry name" value="dynamin-related protein 3A"/>
    <property type="match status" value="1"/>
</dbReference>
<dbReference type="InterPro" id="IPR020850">
    <property type="entry name" value="GED_dom"/>
</dbReference>
<keyword evidence="1 3" id="KW-0547">Nucleotide-binding</keyword>
<dbReference type="GO" id="GO:0005874">
    <property type="term" value="C:microtubule"/>
    <property type="evidence" value="ECO:0007669"/>
    <property type="project" value="TreeGrafter"/>
</dbReference>
<evidence type="ECO:0000313" key="7">
    <source>
        <dbReference type="EMBL" id="CRZ09528.1"/>
    </source>
</evidence>
<comment type="similarity">
    <text evidence="3">Belongs to the TRAFAC class dynamin-like GTPase superfamily. Dynamin/Fzo/YdjA family.</text>
</comment>
<dbReference type="InterPro" id="IPR000375">
    <property type="entry name" value="Dynamin_stalk"/>
</dbReference>
<feature type="domain" description="GED" evidence="5">
    <location>
        <begin position="605"/>
        <end position="696"/>
    </location>
</feature>
<dbReference type="PROSITE" id="PS51388">
    <property type="entry name" value="GED"/>
    <property type="match status" value="1"/>
</dbReference>
<organism evidence="7">
    <name type="scientific">Spongospora subterranea</name>
    <dbReference type="NCBI Taxonomy" id="70186"/>
    <lineage>
        <taxon>Eukaryota</taxon>
        <taxon>Sar</taxon>
        <taxon>Rhizaria</taxon>
        <taxon>Endomyxa</taxon>
        <taxon>Phytomyxea</taxon>
        <taxon>Plasmodiophorida</taxon>
        <taxon>Plasmodiophoridae</taxon>
        <taxon>Spongospora</taxon>
    </lineage>
</organism>
<evidence type="ECO:0000259" key="6">
    <source>
        <dbReference type="PROSITE" id="PS51718"/>
    </source>
</evidence>
<reference evidence="7" key="1">
    <citation type="submission" date="2015-04" db="EMBL/GenBank/DDBJ databases">
        <title>The genome sequence of the plant pathogenic Rhizarian Plasmodiophora brassicae reveals insights in its biotrophic life cycle and the origin of chitin synthesis.</title>
        <authorList>
            <person name="Schwelm A."/>
            <person name="Fogelqvist J."/>
            <person name="Knaust A."/>
            <person name="Julke S."/>
            <person name="Lilja T."/>
            <person name="Dhandapani V."/>
            <person name="Bonilla-Rosso G."/>
            <person name="Karlsson M."/>
            <person name="Shevchenko A."/>
            <person name="Choi S.R."/>
            <person name="Kim H.G."/>
            <person name="Park J.Y."/>
            <person name="Lim Y.P."/>
            <person name="Ludwig-Muller J."/>
            <person name="Dixelius C."/>
        </authorList>
    </citation>
    <scope>NUCLEOTIDE SEQUENCE</scope>
    <source>
        <tissue evidence="7">Potato root galls</tissue>
    </source>
</reference>
<sequence length="698" mass="77542">MSSLDNLIPVINKLQDVFSATGSSPIDLPQIVVIGSQSSGKSSVLENVVGRDFLPRGSGIVTRRPLILQLVNTSNDISVPGRESEPQEWGEFLHTKDMKFTSFDKMRAEIIAETDRLTGTNKGISDASINLKVFSPRFLNLTLVDLPGITKVPVGDQPSDIEAQIKNMIMRFISNPRAIILAVTAANTDLANSDALKLAREVDPECNRTIGVITKVDLMDRGTNALDALLGKVIPLKLGFIGVINRSQEDINNNTSIDSALSAEMKFFQAHPAYRAIASRLGTSYLTKTLNSILINHIRECLPELRHKIHTMLQEAQAEMYGYGEPIYQTKSGQGALLLNLLSKFSNAYIDAIDGKSDDVSCAELYGGARISYIFHHSFDRGLKSIHPFDGLDDQDIRTAIRNATGPRPSLFVPEVSFELLVKRQIMRLEDPSIQCVDLAFRELLRVAEQCESATTELVRFQSLRERIQVVVHDLLRRCLKPTKDMIKNLVNCELSYVNTNHPDFIGGSQAVSDTMDFIQKSKLSEKENDDRKAVNVPEPKPKPGAKSAESDGGGGVFGFFRKDSKSNSGASSGPQSSSLMESLDEVPRSIPTTDEPTDREHIETQIIKSLISSYFNIVRTNVQDIVPKSIMCFLVRRSQSDLQSELVSILYKEELFTELLEENPDIALKRESCSELLTVLRRAMEIINEVRDFSVHK</sequence>
<dbReference type="PANTHER" id="PTHR11566:SF21">
    <property type="entry name" value="DYNAMIN RELATED PROTEIN 1, ISOFORM A"/>
    <property type="match status" value="1"/>
</dbReference>
<feature type="region of interest" description="Disordered" evidence="4">
    <location>
        <begin position="523"/>
        <end position="601"/>
    </location>
</feature>
<dbReference type="GO" id="GO:0005525">
    <property type="term" value="F:GTP binding"/>
    <property type="evidence" value="ECO:0007669"/>
    <property type="project" value="UniProtKB-KW"/>
</dbReference>
<evidence type="ECO:0000256" key="1">
    <source>
        <dbReference type="ARBA" id="ARBA00022741"/>
    </source>
</evidence>
<name>A0A0H5R5Y0_9EUKA</name>
<dbReference type="GO" id="GO:0016020">
    <property type="term" value="C:membrane"/>
    <property type="evidence" value="ECO:0007669"/>
    <property type="project" value="TreeGrafter"/>
</dbReference>
<dbReference type="InterPro" id="IPR003130">
    <property type="entry name" value="GED"/>
</dbReference>
<dbReference type="PROSITE" id="PS00410">
    <property type="entry name" value="G_DYNAMIN_1"/>
    <property type="match status" value="1"/>
</dbReference>
<feature type="compositionally biased region" description="Low complexity" evidence="4">
    <location>
        <begin position="567"/>
        <end position="579"/>
    </location>
</feature>
<dbReference type="Pfam" id="PF00350">
    <property type="entry name" value="Dynamin_N"/>
    <property type="match status" value="1"/>
</dbReference>
<feature type="domain" description="Dynamin-type G" evidence="6">
    <location>
        <begin position="25"/>
        <end position="303"/>
    </location>
</feature>
<dbReference type="PANTHER" id="PTHR11566">
    <property type="entry name" value="DYNAMIN"/>
    <property type="match status" value="1"/>
</dbReference>
<feature type="compositionally biased region" description="Basic and acidic residues" evidence="4">
    <location>
        <begin position="523"/>
        <end position="534"/>
    </location>
</feature>
<dbReference type="SMART" id="SM00302">
    <property type="entry name" value="GED"/>
    <property type="match status" value="1"/>
</dbReference>
<dbReference type="SUPFAM" id="SSF52540">
    <property type="entry name" value="P-loop containing nucleoside triphosphate hydrolases"/>
    <property type="match status" value="1"/>
</dbReference>
<dbReference type="GO" id="GO:0005737">
    <property type="term" value="C:cytoplasm"/>
    <property type="evidence" value="ECO:0007669"/>
    <property type="project" value="TreeGrafter"/>
</dbReference>
<dbReference type="CDD" id="cd08771">
    <property type="entry name" value="DLP_1"/>
    <property type="match status" value="1"/>
</dbReference>
<dbReference type="GO" id="GO:0003924">
    <property type="term" value="F:GTPase activity"/>
    <property type="evidence" value="ECO:0007669"/>
    <property type="project" value="InterPro"/>
</dbReference>